<dbReference type="InterPro" id="IPR006366">
    <property type="entry name" value="CobA/CysG_C"/>
</dbReference>
<proteinExistence type="inferred from homology"/>
<dbReference type="Pfam" id="PF00590">
    <property type="entry name" value="TP_methylase"/>
    <property type="match status" value="1"/>
</dbReference>
<evidence type="ECO:0000256" key="9">
    <source>
        <dbReference type="ARBA" id="ARBA00023244"/>
    </source>
</evidence>
<keyword evidence="9" id="KW-0627">Porphyrin biosynthesis</keyword>
<dbReference type="PANTHER" id="PTHR45790">
    <property type="entry name" value="SIROHEME SYNTHASE-RELATED"/>
    <property type="match status" value="1"/>
</dbReference>
<dbReference type="GO" id="GO:0009236">
    <property type="term" value="P:cobalamin biosynthetic process"/>
    <property type="evidence" value="ECO:0007669"/>
    <property type="project" value="UniProtKB-KW"/>
</dbReference>
<comment type="pathway">
    <text evidence="11">Porphyrin-containing compound metabolism; siroheme biosynthesis; precorrin-2 from uroporphyrinogen III: step 1/1.</text>
</comment>
<dbReference type="FunFam" id="3.30.950.10:FF:000001">
    <property type="entry name" value="Siroheme synthase"/>
    <property type="match status" value="1"/>
</dbReference>
<keyword evidence="4 13" id="KW-0489">Methyltransferase</keyword>
<keyword evidence="7" id="KW-0560">Oxidoreductase</keyword>
<dbReference type="GO" id="GO:0032259">
    <property type="term" value="P:methylation"/>
    <property type="evidence" value="ECO:0007669"/>
    <property type="project" value="UniProtKB-KW"/>
</dbReference>
<dbReference type="InterPro" id="IPR000878">
    <property type="entry name" value="4pyrrol_Mease"/>
</dbReference>
<dbReference type="SUPFAM" id="SSF53790">
    <property type="entry name" value="Tetrapyrrole methylase"/>
    <property type="match status" value="1"/>
</dbReference>
<evidence type="ECO:0000256" key="10">
    <source>
        <dbReference type="ARBA" id="ARBA00023268"/>
    </source>
</evidence>
<dbReference type="RefSeq" id="WP_020195599.1">
    <property type="nucleotide sequence ID" value="NZ_BAOH01000024.1"/>
</dbReference>
<dbReference type="PATRIC" id="fig|1229493.5.peg.672"/>
<sequence>MKASNPSYGQVYLVGAGTGDASLLTIKAFRLLNRVDVVLYDHLVSEEVLDVIPRKTLKICVGKHYGKCSQTQAEINEMMKGYAITGLTVCRLKAGDPFVFGRGGEEATYLTQQGINYEVVPGVTAALGCCAYAGIPVTHRQVSRGVTLVTGRNCNDASEPNWSALAAIDHTLIFYMGLHKAEAIADNLIAHGLAPDTPCAIVSNGTRENQSKIVTTLAGLYETSKTQKPPLPAIIVVGGVVSLSQSLEWFESTAEPCLERTIH</sequence>
<evidence type="ECO:0000256" key="3">
    <source>
        <dbReference type="ARBA" id="ARBA00022573"/>
    </source>
</evidence>
<evidence type="ECO:0000256" key="11">
    <source>
        <dbReference type="ARBA" id="ARBA00025705"/>
    </source>
</evidence>
<evidence type="ECO:0000256" key="6">
    <source>
        <dbReference type="ARBA" id="ARBA00022691"/>
    </source>
</evidence>
<dbReference type="GO" id="GO:0016829">
    <property type="term" value="F:lyase activity"/>
    <property type="evidence" value="ECO:0007669"/>
    <property type="project" value="UniProtKB-KW"/>
</dbReference>
<dbReference type="InterPro" id="IPR003043">
    <property type="entry name" value="Uropor_MeTrfase_CS"/>
</dbReference>
<keyword evidence="3" id="KW-0169">Cobalamin biosynthesis</keyword>
<keyword evidence="10" id="KW-0511">Multifunctional enzyme</keyword>
<keyword evidence="8" id="KW-0456">Lyase</keyword>
<dbReference type="AlphaFoldDB" id="A0A0C1WBG7"/>
<dbReference type="PROSITE" id="PS00840">
    <property type="entry name" value="SUMT_2"/>
    <property type="match status" value="1"/>
</dbReference>
<evidence type="ECO:0000313" key="16">
    <source>
        <dbReference type="Proteomes" id="UP000031586"/>
    </source>
</evidence>
<evidence type="ECO:0000256" key="7">
    <source>
        <dbReference type="ARBA" id="ARBA00023002"/>
    </source>
</evidence>
<name>A0A0C1WBG7_9VIBR</name>
<evidence type="ECO:0000256" key="12">
    <source>
        <dbReference type="ARBA" id="ARBA00060548"/>
    </source>
</evidence>
<evidence type="ECO:0000256" key="13">
    <source>
        <dbReference type="RuleBase" id="RU003960"/>
    </source>
</evidence>
<keyword evidence="5 13" id="KW-0808">Transferase</keyword>
<evidence type="ECO:0000256" key="5">
    <source>
        <dbReference type="ARBA" id="ARBA00022679"/>
    </source>
</evidence>
<keyword evidence="6" id="KW-0949">S-adenosyl-L-methionine</keyword>
<dbReference type="GO" id="GO:0016491">
    <property type="term" value="F:oxidoreductase activity"/>
    <property type="evidence" value="ECO:0007669"/>
    <property type="project" value="UniProtKB-KW"/>
</dbReference>
<evidence type="ECO:0000256" key="1">
    <source>
        <dbReference type="ARBA" id="ARBA00005879"/>
    </source>
</evidence>
<protein>
    <recommendedName>
        <fullName evidence="2">uroporphyrinogen-III C-methyltransferase</fullName>
        <ecNumber evidence="2">2.1.1.107</ecNumber>
    </recommendedName>
</protein>
<evidence type="ECO:0000256" key="2">
    <source>
        <dbReference type="ARBA" id="ARBA00012162"/>
    </source>
</evidence>
<feature type="domain" description="Tetrapyrrole methylase" evidence="14">
    <location>
        <begin position="11"/>
        <end position="219"/>
    </location>
</feature>
<dbReference type="GO" id="GO:0004851">
    <property type="term" value="F:uroporphyrin-III C-methyltransferase activity"/>
    <property type="evidence" value="ECO:0007669"/>
    <property type="project" value="UniProtKB-EC"/>
</dbReference>
<dbReference type="NCBIfam" id="NF004790">
    <property type="entry name" value="PRK06136.1"/>
    <property type="match status" value="1"/>
</dbReference>
<dbReference type="Proteomes" id="UP000031586">
    <property type="component" value="Unassembled WGS sequence"/>
</dbReference>
<dbReference type="FunFam" id="3.40.1010.10:FF:000001">
    <property type="entry name" value="Siroheme synthase"/>
    <property type="match status" value="1"/>
</dbReference>
<dbReference type="InterPro" id="IPR014776">
    <property type="entry name" value="4pyrrole_Mease_sub2"/>
</dbReference>
<dbReference type="EC" id="2.1.1.107" evidence="2"/>
<dbReference type="Gene3D" id="3.40.1010.10">
    <property type="entry name" value="Cobalt-precorrin-4 Transmethylase, Domain 1"/>
    <property type="match status" value="1"/>
</dbReference>
<dbReference type="InterPro" id="IPR014777">
    <property type="entry name" value="4pyrrole_Mease_sub1"/>
</dbReference>
<comment type="caution">
    <text evidence="15">The sequence shown here is derived from an EMBL/GenBank/DDBJ whole genome shotgun (WGS) entry which is preliminary data.</text>
</comment>
<reference evidence="15 16" key="1">
    <citation type="submission" date="2014-07" db="EMBL/GenBank/DDBJ databases">
        <title>Unique and conserved regions in Vibrio harveyi and related species in comparison with the shrimp pathogen Vibrio harveyi CAIM 1792.</title>
        <authorList>
            <person name="Espinoza-Valles I."/>
            <person name="Vora G."/>
            <person name="Leekitcharoenphon P."/>
            <person name="Ussery D."/>
            <person name="Hoj L."/>
            <person name="Gomez-Gil B."/>
        </authorList>
    </citation>
    <scope>NUCLEOTIDE SEQUENCE [LARGE SCALE GENOMIC DNA]</scope>
    <source>
        <strain evidence="16">CAIM 1854 / LMG 25443</strain>
    </source>
</reference>
<evidence type="ECO:0000256" key="8">
    <source>
        <dbReference type="ARBA" id="ARBA00023239"/>
    </source>
</evidence>
<dbReference type="EMBL" id="JPRD01000013">
    <property type="protein sequence ID" value="KIF53672.1"/>
    <property type="molecule type" value="Genomic_DNA"/>
</dbReference>
<dbReference type="CDD" id="cd11642">
    <property type="entry name" value="SUMT"/>
    <property type="match status" value="1"/>
</dbReference>
<dbReference type="Gene3D" id="3.30.950.10">
    <property type="entry name" value="Methyltransferase, Cobalt-precorrin-4 Transmethylase, Domain 2"/>
    <property type="match status" value="1"/>
</dbReference>
<dbReference type="GO" id="GO:0019354">
    <property type="term" value="P:siroheme biosynthetic process"/>
    <property type="evidence" value="ECO:0007669"/>
    <property type="project" value="UniProtKB-UniPathway"/>
</dbReference>
<dbReference type="PANTHER" id="PTHR45790:SF3">
    <property type="entry name" value="S-ADENOSYL-L-METHIONINE-DEPENDENT UROPORPHYRINOGEN III METHYLTRANSFERASE, CHLOROPLASTIC"/>
    <property type="match status" value="1"/>
</dbReference>
<gene>
    <name evidence="15" type="ORF">H735_07920</name>
</gene>
<comment type="similarity">
    <text evidence="1 13">Belongs to the precorrin methyltransferase family.</text>
</comment>
<dbReference type="NCBIfam" id="TIGR01469">
    <property type="entry name" value="cobA_cysG_Cterm"/>
    <property type="match status" value="1"/>
</dbReference>
<evidence type="ECO:0000259" key="14">
    <source>
        <dbReference type="Pfam" id="PF00590"/>
    </source>
</evidence>
<organism evidence="15 16">
    <name type="scientific">Vibrio owensii CAIM 1854 = LMG 25443</name>
    <dbReference type="NCBI Taxonomy" id="1229493"/>
    <lineage>
        <taxon>Bacteria</taxon>
        <taxon>Pseudomonadati</taxon>
        <taxon>Pseudomonadota</taxon>
        <taxon>Gammaproteobacteria</taxon>
        <taxon>Vibrionales</taxon>
        <taxon>Vibrionaceae</taxon>
        <taxon>Vibrio</taxon>
    </lineage>
</organism>
<dbReference type="InterPro" id="IPR050161">
    <property type="entry name" value="Siro_Cobalamin_biosynth"/>
</dbReference>
<dbReference type="UniPathway" id="UPA00262">
    <property type="reaction ID" value="UER00211"/>
</dbReference>
<accession>A0A0C1WBG7</accession>
<evidence type="ECO:0000256" key="4">
    <source>
        <dbReference type="ARBA" id="ARBA00022603"/>
    </source>
</evidence>
<dbReference type="InterPro" id="IPR035996">
    <property type="entry name" value="4pyrrol_Methylase_sf"/>
</dbReference>
<evidence type="ECO:0000313" key="15">
    <source>
        <dbReference type="EMBL" id="KIF53672.1"/>
    </source>
</evidence>
<comment type="pathway">
    <text evidence="12">Cofactor biosynthesis; adenosylcobalamin biosynthesis; precorrin-2 from uroporphyrinogen III: step 1/1.</text>
</comment>